<dbReference type="PANTHER" id="PTHR14005">
    <property type="entry name" value="EUKARYOTIC TRANSLATION INITIATION FACTOR 3, THETA SUBUNIT"/>
    <property type="match status" value="1"/>
</dbReference>
<dbReference type="FunFam" id="4.10.860.10:FF:000001">
    <property type="entry name" value="Eukaryotic translation initiation factor 3 subunit A"/>
    <property type="match status" value="1"/>
</dbReference>
<feature type="region of interest" description="Disordered" evidence="8">
    <location>
        <begin position="799"/>
        <end position="912"/>
    </location>
</feature>
<dbReference type="GO" id="GO:0071540">
    <property type="term" value="C:eukaryotic translation initiation factor 3 complex, eIF3e"/>
    <property type="evidence" value="ECO:0007669"/>
    <property type="project" value="TreeGrafter"/>
</dbReference>
<name>A0A0H5C972_CYBJN</name>
<comment type="function">
    <text evidence="7">RNA-binding component of the eukaryotic translation initiation factor 3 (eIF-3) complex, which is involved in protein synthesis of a specialized repertoire of mRNAs and, together with other initiation factors, stimulates binding of mRNA and methionyl-tRNAi to the 40S ribosome. The eIF-3 complex specifically targets and initiates translation of a subset of mRNAs involved in cell proliferation.</text>
</comment>
<evidence type="ECO:0000256" key="1">
    <source>
        <dbReference type="ARBA" id="ARBA00004496"/>
    </source>
</evidence>
<dbReference type="InterPro" id="IPR000717">
    <property type="entry name" value="PCI_dom"/>
</dbReference>
<protein>
    <recommendedName>
        <fullName evidence="7">Eukaryotic translation initiation factor 3 subunit A</fullName>
        <shortName evidence="7">eIF3a</shortName>
    </recommendedName>
    <alternativeName>
        <fullName evidence="7">Eukaryotic translation initiation factor 3 110 kDa subunit homolog</fullName>
        <shortName evidence="7">eIF3 p110</shortName>
    </alternativeName>
    <alternativeName>
        <fullName evidence="7">Translation initiation factor eIF3, p110 subunit homolog</fullName>
    </alternativeName>
</protein>
<dbReference type="AlphaFoldDB" id="A0A0H5C972"/>
<dbReference type="GO" id="GO:0071541">
    <property type="term" value="C:eukaryotic translation initiation factor 3 complex, eIF3m"/>
    <property type="evidence" value="ECO:0007669"/>
    <property type="project" value="TreeGrafter"/>
</dbReference>
<dbReference type="HAMAP" id="MF_03000">
    <property type="entry name" value="eIF3a"/>
    <property type="match status" value="1"/>
</dbReference>
<dbReference type="GO" id="GO:0016282">
    <property type="term" value="C:eukaryotic 43S preinitiation complex"/>
    <property type="evidence" value="ECO:0007669"/>
    <property type="project" value="UniProtKB-UniRule"/>
</dbReference>
<evidence type="ECO:0000259" key="9">
    <source>
        <dbReference type="PROSITE" id="PS50250"/>
    </source>
</evidence>
<dbReference type="PROSITE" id="PS50250">
    <property type="entry name" value="PCI"/>
    <property type="match status" value="1"/>
</dbReference>
<evidence type="ECO:0000256" key="8">
    <source>
        <dbReference type="SAM" id="MobiDB-lite"/>
    </source>
</evidence>
<proteinExistence type="inferred from homology"/>
<keyword evidence="4 7" id="KW-0694">RNA-binding</keyword>
<accession>A0A0H5C972</accession>
<feature type="compositionally biased region" description="Low complexity" evidence="8">
    <location>
        <begin position="876"/>
        <end position="896"/>
    </location>
</feature>
<evidence type="ECO:0000256" key="7">
    <source>
        <dbReference type="HAMAP-Rule" id="MF_03000"/>
    </source>
</evidence>
<comment type="subcellular location">
    <subcellularLocation>
        <location evidence="1 7">Cytoplasm</location>
    </subcellularLocation>
</comment>
<reference evidence="11" key="1">
    <citation type="journal article" date="2015" name="J. Biotechnol.">
        <title>The structure of the Cyberlindnera jadinii genome and its relation to Candida utilis analyzed by the occurrence of single nucleotide polymorphisms.</title>
        <authorList>
            <person name="Rupp O."/>
            <person name="Brinkrolf K."/>
            <person name="Buerth C."/>
            <person name="Kunigo M."/>
            <person name="Schneider J."/>
            <person name="Jaenicke S."/>
            <person name="Goesmann A."/>
            <person name="Puehler A."/>
            <person name="Jaeger K.-E."/>
            <person name="Ernst J.F."/>
        </authorList>
    </citation>
    <scope>NUCLEOTIDE SEQUENCE [LARGE SCALE GENOMIC DNA]</scope>
    <source>
        <strain evidence="11">ATCC 18201 / CBS 1600 / BCRC 20928 / JCM 3617 / NBRC 0987 / NRRL Y-1542</strain>
    </source>
</reference>
<feature type="compositionally biased region" description="Basic and acidic residues" evidence="8">
    <location>
        <begin position="800"/>
        <end position="849"/>
    </location>
</feature>
<dbReference type="Pfam" id="PF01399">
    <property type="entry name" value="PCI"/>
    <property type="match status" value="1"/>
</dbReference>
<dbReference type="GO" id="GO:0033290">
    <property type="term" value="C:eukaryotic 48S preinitiation complex"/>
    <property type="evidence" value="ECO:0007669"/>
    <property type="project" value="UniProtKB-UniRule"/>
</dbReference>
<keyword evidence="6 7" id="KW-0175">Coiled coil</keyword>
<keyword evidence="2 7" id="KW-0963">Cytoplasm</keyword>
<dbReference type="GO" id="GO:0003743">
    <property type="term" value="F:translation initiation factor activity"/>
    <property type="evidence" value="ECO:0007669"/>
    <property type="project" value="UniProtKB-UniRule"/>
</dbReference>
<keyword evidence="5 7" id="KW-0648">Protein biosynthesis</keyword>
<dbReference type="EMBL" id="CDQK01000006">
    <property type="protein sequence ID" value="CEP24607.1"/>
    <property type="molecule type" value="Genomic_DNA"/>
</dbReference>
<dbReference type="GO" id="GO:0003729">
    <property type="term" value="F:mRNA binding"/>
    <property type="evidence" value="ECO:0007669"/>
    <property type="project" value="TreeGrafter"/>
</dbReference>
<dbReference type="PANTHER" id="PTHR14005:SF0">
    <property type="entry name" value="EUKARYOTIC TRANSLATION INITIATION FACTOR 3 SUBUNIT A"/>
    <property type="match status" value="1"/>
</dbReference>
<evidence type="ECO:0000313" key="10">
    <source>
        <dbReference type="EMBL" id="CEP24607.1"/>
    </source>
</evidence>
<dbReference type="SMART" id="SM00088">
    <property type="entry name" value="PINT"/>
    <property type="match status" value="1"/>
</dbReference>
<feature type="coiled-coil region" evidence="7">
    <location>
        <begin position="549"/>
        <end position="632"/>
    </location>
</feature>
<organism evidence="10 11">
    <name type="scientific">Cyberlindnera jadinii (strain ATCC 18201 / CBS 1600 / BCRC 20928 / JCM 3617 / NBRC 0987 / NRRL Y-1542)</name>
    <name type="common">Torula yeast</name>
    <name type="synonym">Candida utilis</name>
    <dbReference type="NCBI Taxonomy" id="983966"/>
    <lineage>
        <taxon>Eukaryota</taxon>
        <taxon>Fungi</taxon>
        <taxon>Dikarya</taxon>
        <taxon>Ascomycota</taxon>
        <taxon>Saccharomycotina</taxon>
        <taxon>Saccharomycetes</taxon>
        <taxon>Phaffomycetales</taxon>
        <taxon>Phaffomycetaceae</taxon>
        <taxon>Cyberlindnera</taxon>
    </lineage>
</organism>
<evidence type="ECO:0000313" key="11">
    <source>
        <dbReference type="Proteomes" id="UP000038830"/>
    </source>
</evidence>
<dbReference type="Proteomes" id="UP000038830">
    <property type="component" value="Unassembled WGS sequence"/>
</dbReference>
<feature type="domain" description="PCI" evidence="9">
    <location>
        <begin position="318"/>
        <end position="497"/>
    </location>
</feature>
<comment type="similarity">
    <text evidence="7">Belongs to the eIF-3 subunit A family.</text>
</comment>
<evidence type="ECO:0000256" key="5">
    <source>
        <dbReference type="ARBA" id="ARBA00022917"/>
    </source>
</evidence>
<keyword evidence="3 7" id="KW-0396">Initiation factor</keyword>
<comment type="subunit">
    <text evidence="7">Component of the eukaryotic translation initiation factor 3 (eIF-3) complex.</text>
</comment>
<dbReference type="Gene3D" id="4.10.860.10">
    <property type="entry name" value="UVR domain"/>
    <property type="match status" value="1"/>
</dbReference>
<dbReference type="GO" id="GO:0001732">
    <property type="term" value="P:formation of cytoplasmic translation initiation complex"/>
    <property type="evidence" value="ECO:0007669"/>
    <property type="project" value="UniProtKB-UniRule"/>
</dbReference>
<evidence type="ECO:0000256" key="4">
    <source>
        <dbReference type="ARBA" id="ARBA00022884"/>
    </source>
</evidence>
<evidence type="ECO:0000256" key="3">
    <source>
        <dbReference type="ARBA" id="ARBA00022540"/>
    </source>
</evidence>
<feature type="compositionally biased region" description="Basic and acidic residues" evidence="8">
    <location>
        <begin position="901"/>
        <end position="912"/>
    </location>
</feature>
<dbReference type="InterPro" id="IPR027512">
    <property type="entry name" value="EIF3A"/>
</dbReference>
<dbReference type="GO" id="GO:0002188">
    <property type="term" value="P:translation reinitiation"/>
    <property type="evidence" value="ECO:0007669"/>
    <property type="project" value="TreeGrafter"/>
</dbReference>
<evidence type="ECO:0000256" key="6">
    <source>
        <dbReference type="ARBA" id="ARBA00023054"/>
    </source>
</evidence>
<dbReference type="Pfam" id="PF22591">
    <property type="entry name" value="eIF3a_PCI_TPR-like"/>
    <property type="match status" value="1"/>
</dbReference>
<dbReference type="Gene3D" id="1.25.40.860">
    <property type="match status" value="1"/>
</dbReference>
<feature type="coiled-coil region" evidence="7">
    <location>
        <begin position="90"/>
        <end position="117"/>
    </location>
</feature>
<dbReference type="InterPro" id="IPR054711">
    <property type="entry name" value="eIF3a_PCI_TPR-like"/>
</dbReference>
<sequence length="912" mass="104641">MAPPVIRPDNVLKRAEELIAVGKSESALQILHEFLTSKRTRSVAPAALEPIALLFVELSVDLRKGFTLKDGLHQFKKNVQMAENGLPVVENVARKLIELAEKKLETAQAQADERDNIEDDFEAESPEDLLLSVVSDEQSKDRADRELVTPWLRFLWESYRLVLELLRNNARLEVTYSAIVQRAYKFCLKYNRKYEFKKLSELLRTHIQTASQKGGYKQLNAVDLQDPETVQRYLDLRFNQLNVSVSLELWQEAYRSIEDIHNLINTSRRPVKPLMMVSYYENLAKIFLVSDNALLHAAAWNKYFNLYSQSPMATDEELSRYASVFLLSSLSIPQDSYNPDFNEGYATSSNKRLANLLNLQKLPTRKSLIDAALNKTIYDYVDPTVKKLYQLLEADFHPLSIRDELKSITLAIESNPVFAPYVKPLTKVILTRLFEQVSQVYESVKLDFLLQLATFEGSFKLSGLEIESFLLNAGRNGQLSFYIDHDSAVITFRSDPFQEIAEQRSALQTSPADLVQNQLSNLAKTLYASVKYTDATYAEKQRTLRERLVASATAALVKEREEIERARQLLEQRKQQAEQERIEREQEAARARAQKLEDDKIAEAKRVETEAKRRLEEKIQREKDAIERDNKVKLLEKIKSQGAIKLDIEDIDTVTMDELRDMQVKQLAKDKNDLQSYVKSLFKKLDHTERAYRKAELPLLEKDASAQKDVDLAVYEEFKTKKIAVAKKEHDEALQIRDRLQKLVPDYEEYTQELDGQAATKREALIKEYAEKLEAAKKARIESVRQQRYEAAVAEYNAAKQREAEEAARAEREAQAAERAQKMREERERLDEKAAHQRRIEQEALERQAARSAGSYRPPTGGAYRPGSLRREAPPARESPVPSPAPASNSAAPSKPLTFAERMRLKREGRLP</sequence>
<dbReference type="GO" id="GO:0043614">
    <property type="term" value="C:multi-eIF complex"/>
    <property type="evidence" value="ECO:0007669"/>
    <property type="project" value="TreeGrafter"/>
</dbReference>
<evidence type="ECO:0000256" key="2">
    <source>
        <dbReference type="ARBA" id="ARBA00022490"/>
    </source>
</evidence>
<gene>
    <name evidence="10" type="primary">RPG1</name>
    <name evidence="7" type="synonym">TIF32</name>
    <name evidence="10" type="ORF">BN1211_5478</name>
</gene>